<evidence type="ECO:0000313" key="1">
    <source>
        <dbReference type="EMBL" id="KAJ8629831.1"/>
    </source>
</evidence>
<accession>A0ACC2L8L0</accession>
<proteinExistence type="predicted"/>
<reference evidence="1 2" key="1">
    <citation type="journal article" date="2022" name="Hortic Res">
        <title>A haplotype resolved chromosomal level avocado genome allows analysis of novel avocado genes.</title>
        <authorList>
            <person name="Nath O."/>
            <person name="Fletcher S.J."/>
            <person name="Hayward A."/>
            <person name="Shaw L.M."/>
            <person name="Masouleh A.K."/>
            <person name="Furtado A."/>
            <person name="Henry R.J."/>
            <person name="Mitter N."/>
        </authorList>
    </citation>
    <scope>NUCLEOTIDE SEQUENCE [LARGE SCALE GENOMIC DNA]</scope>
    <source>
        <strain evidence="2">cv. Hass</strain>
    </source>
</reference>
<comment type="caution">
    <text evidence="1">The sequence shown here is derived from an EMBL/GenBank/DDBJ whole genome shotgun (WGS) entry which is preliminary data.</text>
</comment>
<name>A0ACC2L8L0_PERAE</name>
<gene>
    <name evidence="1" type="ORF">MRB53_023154</name>
</gene>
<dbReference type="EMBL" id="CM056815">
    <property type="protein sequence ID" value="KAJ8629831.1"/>
    <property type="molecule type" value="Genomic_DNA"/>
</dbReference>
<sequence>MLWNLRTILRHQRPLHTLSSDKLPSEMLRKKIAELENFRRKKKSSKRDEFIVNVPGNTEFLDTPTMPMILIAVGIAIFAKLLMIHDDATAQERLERKMKKLPPGTGTVRMLSKEEWEAIQDIGPQTPYESKYARPNARLRTGDPMHMEDVKDWTIDVLRDGLSRIEECATKSNHDSRTVLKEHILPCGCWLWV</sequence>
<dbReference type="Proteomes" id="UP001234297">
    <property type="component" value="Chromosome 7"/>
</dbReference>
<organism evidence="1 2">
    <name type="scientific">Persea americana</name>
    <name type="common">Avocado</name>
    <dbReference type="NCBI Taxonomy" id="3435"/>
    <lineage>
        <taxon>Eukaryota</taxon>
        <taxon>Viridiplantae</taxon>
        <taxon>Streptophyta</taxon>
        <taxon>Embryophyta</taxon>
        <taxon>Tracheophyta</taxon>
        <taxon>Spermatophyta</taxon>
        <taxon>Magnoliopsida</taxon>
        <taxon>Magnoliidae</taxon>
        <taxon>Laurales</taxon>
        <taxon>Lauraceae</taxon>
        <taxon>Persea</taxon>
    </lineage>
</organism>
<evidence type="ECO:0000313" key="2">
    <source>
        <dbReference type="Proteomes" id="UP001234297"/>
    </source>
</evidence>
<keyword evidence="2" id="KW-1185">Reference proteome</keyword>
<protein>
    <submittedName>
        <fullName evidence="1">Uncharacterized protein</fullName>
    </submittedName>
</protein>